<dbReference type="eggNOG" id="KOG4522">
    <property type="taxonomic scope" value="Eukaryota"/>
</dbReference>
<dbReference type="InterPro" id="IPR019035">
    <property type="entry name" value="Mediator_Med12"/>
</dbReference>
<evidence type="ECO:0000256" key="12">
    <source>
        <dbReference type="SAM" id="MobiDB-lite"/>
    </source>
</evidence>
<dbReference type="GO" id="GO:0016592">
    <property type="term" value="C:mediator complex"/>
    <property type="evidence" value="ECO:0007669"/>
    <property type="project" value="InterPro"/>
</dbReference>
<dbReference type="PANTHER" id="PTHR46567:SF1">
    <property type="entry name" value="MEDIATOR OF RNA POLYMERASE II TRANSCRIPTION SUBUNIT 12"/>
    <property type="match status" value="1"/>
</dbReference>
<keyword evidence="9" id="KW-0539">Nucleus</keyword>
<feature type="region of interest" description="Disordered" evidence="12">
    <location>
        <begin position="127"/>
        <end position="169"/>
    </location>
</feature>
<dbReference type="PANTHER" id="PTHR46567">
    <property type="entry name" value="MEDIATOR OF RNA POLYMERASE II TRANSCRIPTION SUBUNIT 12"/>
    <property type="match status" value="1"/>
</dbReference>
<sequence>MTSRPILGQRQPPQRSLSTTNTIPRPPPHRTLSQQFPSSSPTRRGTDGFVDLTFDGTDAAQGRYGTIPRMGGSRLKLEISDTNNREFIESPKTASAVTPTWRPNVTPHARSQLHFEIPNVSNLNLSPRAAQEGGHGESATKPMPLPVRPGQYAPSSSRKVRPVAASTAKKDVRPKPYTLEVPAAAPRVPNNGHVDFFPWTGNHPEDQFSAEIIRGGYYEKNPMTHNEAASARAALFPALKHKTGLQTLSSIFTSILAARRAHGQITTTSTFKPPPRVTVTDTKREMWLKDLANPTISLRRLSRSIPHGIRGKVLLDQSLTKNIPIERAVWLAKCVGANELRGFRRKGVSGTFAMGGEAKWIRDFTVCVEQFVESVIGGCGEPEFRERVNYAIRLAAHFHAEHLLDREHYMEWLVSSLENSPQAKLPLWILITQIYWKDLMQYRKYGRRLATALMKHFTEAAGNPDQDIVAPLTERLRQLLKSLMKSYPDSFISPSAWAKHREVIQSDFSSDVNYPRTSFENIDRRNRRLSLPGKDKESTPQQRIIQLLDQTLSGLPSDDLPKRCWKIDQDKLLLIRAVIAWSTSSHRPGCTKTYVAARICRFWAKNGFDLTSAILDFADSEQCSTGRDKPAFYHLISELARSEHFSTAKYIQWLISRGGLQNVTDVAPDGPCATRLLAELPTHNLSEGILNLHSTLLDRVEISVDEEEDNMRNCMAFMNNNLPAMRSAQDSDMDLDEAVVVGDPVTLISKLSRSSKSEIGLWLRHKVMLHMRQTAKIQPEAWEAGPAKRVEQPTITAADFDKVRYYLELIEDYSMLADVLKITVSSNDPEVLASCADTINLHIDTLAAIGAVQSLFEILSTRLRILANGHDSLPRTLLASLADLASRIPSQRVAAQQWAQELALYDRRTAADACSPVSDHIAITQTSEVDFFEEMEKILASGNSMDQPTLGRLFERISHHLESTWEKSPREQKNCGLLLTRLRPFDAEHFDTLIAAWLKKFLALPGRPSMMMALGPLVSFGCLSLTDISKMCKTVDIPGNALSNSRISQELVQLLLSTPTSTIQAMGAEDSYRLRVRQANTYKDSPEQVVSSIQYGVEQARSQKATPGSPILPDVFAIIRDHNSFEVLQRFALLQPDMVIQSLVTPLLKTENSAAARVITSIVNQLLFGNGDSNGDDSTEAILKVANDLTLPFCQIKLESMFSGEDSTMAGVDDAKTSRLQAFDSAIEAAVNSGKTAWASIVPLLEVSVAQHLRRRSELQFLALIPSPKTISTYEPSKLNARLEHANNLLRIVDSTAYSVAETENKTSNNTSIAQDILIVLNGVRVLISTTQNIPAKDDVIRKWLPLLLRFITLHTSEFESTKPGHENRAKVILSLSAILLELQALDTNTSPAHDLSEQINDLAIYLVDGLPEDFRQQAVRSLYETMHNAQMYYLFSFQPSPSDGLVLSQKDTPPTTAPGENNTDPRPFMGANRDKLTPFVLRRWEMLEEPTPNVGENDTSLNLTLFGARRG</sequence>
<evidence type="ECO:0000256" key="5">
    <source>
        <dbReference type="ARBA" id="ARBA00022491"/>
    </source>
</evidence>
<feature type="compositionally biased region" description="Polar residues" evidence="12">
    <location>
        <begin position="31"/>
        <end position="43"/>
    </location>
</feature>
<dbReference type="GO" id="GO:0006357">
    <property type="term" value="P:regulation of transcription by RNA polymerase II"/>
    <property type="evidence" value="ECO:0007669"/>
    <property type="project" value="InterPro"/>
</dbReference>
<evidence type="ECO:0000256" key="2">
    <source>
        <dbReference type="ARBA" id="ARBA00010289"/>
    </source>
</evidence>
<evidence type="ECO:0000313" key="14">
    <source>
        <dbReference type="EMBL" id="EPE31926.1"/>
    </source>
</evidence>
<keyword evidence="7" id="KW-0010">Activator</keyword>
<evidence type="ECO:0000256" key="8">
    <source>
        <dbReference type="ARBA" id="ARBA00023163"/>
    </source>
</evidence>
<comment type="subunit">
    <text evidence="3">Component of the SRB8-11 complex, which itself associates with the Mediator complex.</text>
</comment>
<evidence type="ECO:0000256" key="3">
    <source>
        <dbReference type="ARBA" id="ARBA00011629"/>
    </source>
</evidence>
<dbReference type="GeneID" id="19471049"/>
<dbReference type="HOGENOM" id="CLU_002034_1_0_1"/>
<reference evidence="14 15" key="1">
    <citation type="journal article" date="2013" name="BMC Genomics">
        <title>Genomics-driven discovery of the pneumocandin biosynthetic gene cluster in the fungus Glarea lozoyensis.</title>
        <authorList>
            <person name="Chen L."/>
            <person name="Yue Q."/>
            <person name="Zhang X."/>
            <person name="Xiang M."/>
            <person name="Wang C."/>
            <person name="Li S."/>
            <person name="Che Y."/>
            <person name="Ortiz-Lopez F.J."/>
            <person name="Bills G.F."/>
            <person name="Liu X."/>
            <person name="An Z."/>
        </authorList>
    </citation>
    <scope>NUCLEOTIDE SEQUENCE [LARGE SCALE GENOMIC DNA]</scope>
    <source>
        <strain evidence="15">ATCC 20868 / MF5171</strain>
    </source>
</reference>
<keyword evidence="5" id="KW-0678">Repressor</keyword>
<organism evidence="14 15">
    <name type="scientific">Glarea lozoyensis (strain ATCC 20868 / MF5171)</name>
    <dbReference type="NCBI Taxonomy" id="1116229"/>
    <lineage>
        <taxon>Eukaryota</taxon>
        <taxon>Fungi</taxon>
        <taxon>Dikarya</taxon>
        <taxon>Ascomycota</taxon>
        <taxon>Pezizomycotina</taxon>
        <taxon>Leotiomycetes</taxon>
        <taxon>Helotiales</taxon>
        <taxon>Helotiaceae</taxon>
        <taxon>Glarea</taxon>
    </lineage>
</organism>
<comment type="subcellular location">
    <subcellularLocation>
        <location evidence="1">Nucleus</location>
    </subcellularLocation>
</comment>
<evidence type="ECO:0000256" key="11">
    <source>
        <dbReference type="ARBA" id="ARBA00032010"/>
    </source>
</evidence>
<evidence type="ECO:0000256" key="7">
    <source>
        <dbReference type="ARBA" id="ARBA00023159"/>
    </source>
</evidence>
<feature type="region of interest" description="Disordered" evidence="12">
    <location>
        <begin position="1"/>
        <end position="50"/>
    </location>
</feature>
<comment type="function">
    <text evidence="10">Component of the SRB8-11 complex. The SRB8-11 complex is a regulatory module of the Mediator complex which is itself involved in regulation of basal and activated RNA polymerase II-dependent transcription. The SRB8-11 complex may be involved in the transcriptional repression of a subset of genes regulated by Mediator. It may inhibit the association of the Mediator complex with RNA polymerase II to form the holoenzyme complex.</text>
</comment>
<keyword evidence="6" id="KW-0805">Transcription regulation</keyword>
<protein>
    <recommendedName>
        <fullName evidence="4">Mediator of RNA polymerase II transcription subunit 12</fullName>
    </recommendedName>
    <alternativeName>
        <fullName evidence="11">Mediator complex subunit 12</fullName>
    </alternativeName>
</protein>
<keyword evidence="8" id="KW-0804">Transcription</keyword>
<dbReference type="STRING" id="1116229.S3DIR8"/>
<dbReference type="Pfam" id="PF25326">
    <property type="entry name" value="ARM_SRB8"/>
    <property type="match status" value="1"/>
</dbReference>
<dbReference type="Pfam" id="PF09497">
    <property type="entry name" value="Med12"/>
    <property type="match status" value="1"/>
</dbReference>
<evidence type="ECO:0000256" key="10">
    <source>
        <dbReference type="ARBA" id="ARBA00025661"/>
    </source>
</evidence>
<dbReference type="OMA" id="YPVRPWE"/>
<gene>
    <name evidence="14" type="ORF">GLAREA_12008</name>
</gene>
<name>S3DIR8_GLAL2</name>
<proteinExistence type="inferred from homology"/>
<comment type="similarity">
    <text evidence="2">Belongs to the Mediator complex subunit 12 family.</text>
</comment>
<dbReference type="Proteomes" id="UP000016922">
    <property type="component" value="Unassembled WGS sequence"/>
</dbReference>
<feature type="compositionally biased region" description="Polar residues" evidence="12">
    <location>
        <begin position="11"/>
        <end position="23"/>
    </location>
</feature>
<evidence type="ECO:0000256" key="1">
    <source>
        <dbReference type="ARBA" id="ARBA00004123"/>
    </source>
</evidence>
<dbReference type="EMBL" id="KE145360">
    <property type="protein sequence ID" value="EPE31926.1"/>
    <property type="molecule type" value="Genomic_DNA"/>
</dbReference>
<dbReference type="KEGG" id="glz:GLAREA_12008"/>
<feature type="domain" description="Mediator complex subunit Med12" evidence="13">
    <location>
        <begin position="270"/>
        <end position="333"/>
    </location>
</feature>
<accession>S3DIR8</accession>
<evidence type="ECO:0000256" key="9">
    <source>
        <dbReference type="ARBA" id="ARBA00023242"/>
    </source>
</evidence>
<evidence type="ECO:0000313" key="15">
    <source>
        <dbReference type="Proteomes" id="UP000016922"/>
    </source>
</evidence>
<evidence type="ECO:0000256" key="4">
    <source>
        <dbReference type="ARBA" id="ARBA00019622"/>
    </source>
</evidence>
<dbReference type="InterPro" id="IPR057344">
    <property type="entry name" value="ARM_SRB8"/>
</dbReference>
<evidence type="ECO:0000256" key="6">
    <source>
        <dbReference type="ARBA" id="ARBA00023015"/>
    </source>
</evidence>
<keyword evidence="15" id="KW-1185">Reference proteome</keyword>
<feature type="compositionally biased region" description="Polar residues" evidence="12">
    <location>
        <begin position="1450"/>
        <end position="1465"/>
    </location>
</feature>
<dbReference type="SMART" id="SM01281">
    <property type="entry name" value="Med12"/>
    <property type="match status" value="1"/>
</dbReference>
<dbReference type="RefSeq" id="XP_008080981.1">
    <property type="nucleotide sequence ID" value="XM_008082790.1"/>
</dbReference>
<evidence type="ECO:0000259" key="13">
    <source>
        <dbReference type="SMART" id="SM01281"/>
    </source>
</evidence>
<dbReference type="GO" id="GO:0003712">
    <property type="term" value="F:transcription coregulator activity"/>
    <property type="evidence" value="ECO:0007669"/>
    <property type="project" value="InterPro"/>
</dbReference>
<feature type="region of interest" description="Disordered" evidence="12">
    <location>
        <begin position="1445"/>
        <end position="1473"/>
    </location>
</feature>
<dbReference type="OrthoDB" id="20828at2759"/>